<evidence type="ECO:0000259" key="2">
    <source>
        <dbReference type="Pfam" id="PF13952"/>
    </source>
</evidence>
<evidence type="ECO:0000259" key="3">
    <source>
        <dbReference type="Pfam" id="PF13960"/>
    </source>
</evidence>
<accession>A0A1S2Y1G3</accession>
<evidence type="ECO:0000313" key="4">
    <source>
        <dbReference type="Proteomes" id="UP000087171"/>
    </source>
</evidence>
<evidence type="ECO:0000313" key="5">
    <source>
        <dbReference type="RefSeq" id="XP_004497833.1"/>
    </source>
</evidence>
<dbReference type="Pfam" id="PF13952">
    <property type="entry name" value="DUF4216"/>
    <property type="match status" value="1"/>
</dbReference>
<feature type="region of interest" description="Disordered" evidence="1">
    <location>
        <begin position="1081"/>
        <end position="1104"/>
    </location>
</feature>
<dbReference type="Pfam" id="PF02992">
    <property type="entry name" value="Transposase_21"/>
    <property type="match status" value="1"/>
</dbReference>
<gene>
    <name evidence="5" type="primary">LOC101492979</name>
</gene>
<dbReference type="AlphaFoldDB" id="A0A1S2Y1G3"/>
<feature type="domain" description="DUF4216" evidence="2">
    <location>
        <begin position="960"/>
        <end position="1034"/>
    </location>
</feature>
<dbReference type="RefSeq" id="XP_004497833.1">
    <property type="nucleotide sequence ID" value="XM_004497776.1"/>
</dbReference>
<reference evidence="5" key="2">
    <citation type="submission" date="2025-08" db="UniProtKB">
        <authorList>
            <consortium name="RefSeq"/>
        </authorList>
    </citation>
    <scope>IDENTIFICATION</scope>
    <source>
        <tissue evidence="5">Etiolated seedlings</tissue>
    </source>
</reference>
<feature type="region of interest" description="Disordered" evidence="1">
    <location>
        <begin position="498"/>
        <end position="518"/>
    </location>
</feature>
<dbReference type="Proteomes" id="UP000087171">
    <property type="component" value="Chromosome Ca4"/>
</dbReference>
<sequence>MRKPIYAMLAASVIVSYAMPALSRSVMYDHLKCKPFPKGYTLWVHHGESIGETSTISPISISNIVQDTVVVDDQMQNMINDAFGVEVHANEVPIESNAEKEKNASQQRYEEAKEYYELSREGEKPLYEGCVKYSRLSFLVKLYHIKCLCGMTNKAMTMVLELLKDAFEFANIPNSFYEAKKTITKLGLNYEKIPVCPNNCMLYWGNKEDEEKETCKICNTSKWKSKAKVGAVGVSGDGNNRKKVPAKVLRYFPLKPRLQRLFLSSKSAEDMRWHANDSKNDGMLRHPRDSEAWKHFDLTHPWFASDPRNVRLALASDGFNPFGMMSTNYSIWPVILIPYNTPPWVCMKHTSFIMSMIIPGKKMPGNDIDVYLQPLVKELKELWTTGVDTYDSFKKEMFTLHATLMWTINDFLGLGTLSRWNTYTGLACPSCNIDYTPRRLPHSKKWCFMGHRRFLDQRHRFRLNKVRFDGQQDMRGPAKMLFGLQILEQVQNIDVTFGRKPDKERPGKRICGGRPTQGVNQQWKKKSIFFELPYWKDNLLRHNLDMMHIEKNVCDNIIFTLLNDSTKSKDHLNARKDLKAMGIRPDLWPNENGRISPAVFTLTTNDKKRFLTTLKNITVPDGYSSNISRCIDMENLKLNGMLKSHDCHILMEQLLPLAIRATLPDDVSAIMIEFCSLFRQLCSKVLNVDDLEKLQNQVVLTLCHMEMIFPPSFFTVMVHLVVHLVEEVKLGGPVHYRWMYPVERYLGILKSYVRNKARPEGSIAEGYLVQEILTFCSRYIENIETRWNQLGRVDDEPINEIQTDSRVAELFPRVGKSVGGSSYYTLTPIEKLQAHRHAIQKYYSKPMRSGARSTSEVDKKVHREFPHWFCNRICNNLDNISGSDKNILISLAQGPSDKVRRFTAFNVNGFKFRTLARDNLLKTPNSGVFGMFGTRSYSSNSDAQMRFGGVPYYGRLIDIIELSYDGFKVPMFQCKWANTTNLRGIKTDKLGFTSINFTRLIHTGEHEDDEPYIKASEAQMVYYVDDEKEQGWSIPIHLKPRDLYDMGGDDEIMAPIEPYPSQNLEHTFSNETTHIQLARMTTDDDPETSTFNDDFDDNNHDMNL</sequence>
<protein>
    <submittedName>
        <fullName evidence="5">Uncharacterized protein LOC101492979</fullName>
    </submittedName>
</protein>
<dbReference type="InterPro" id="IPR004242">
    <property type="entry name" value="Transposase_21"/>
</dbReference>
<dbReference type="PANTHER" id="PTHR10775">
    <property type="entry name" value="OS08G0208400 PROTEIN"/>
    <property type="match status" value="1"/>
</dbReference>
<evidence type="ECO:0000256" key="1">
    <source>
        <dbReference type="SAM" id="MobiDB-lite"/>
    </source>
</evidence>
<dbReference type="InterPro" id="IPR025312">
    <property type="entry name" value="DUF4216"/>
</dbReference>
<dbReference type="KEGG" id="cam:101492979"/>
<feature type="compositionally biased region" description="Basic and acidic residues" evidence="1">
    <location>
        <begin position="498"/>
        <end position="507"/>
    </location>
</feature>
<feature type="domain" description="DUF4218" evidence="3">
    <location>
        <begin position="681"/>
        <end position="793"/>
    </location>
</feature>
<dbReference type="InterPro" id="IPR025452">
    <property type="entry name" value="DUF4218"/>
</dbReference>
<dbReference type="eggNOG" id="ENOG502QWJJ">
    <property type="taxonomic scope" value="Eukaryota"/>
</dbReference>
<reference evidence="4" key="1">
    <citation type="journal article" date="2013" name="Nat. Biotechnol.">
        <title>Draft genome sequence of chickpea (Cicer arietinum) provides a resource for trait improvement.</title>
        <authorList>
            <person name="Varshney R.K."/>
            <person name="Song C."/>
            <person name="Saxena R.K."/>
            <person name="Azam S."/>
            <person name="Yu S."/>
            <person name="Sharpe A.G."/>
            <person name="Cannon S."/>
            <person name="Baek J."/>
            <person name="Rosen B.D."/>
            <person name="Tar'an B."/>
            <person name="Millan T."/>
            <person name="Zhang X."/>
            <person name="Ramsay L.D."/>
            <person name="Iwata A."/>
            <person name="Wang Y."/>
            <person name="Nelson W."/>
            <person name="Farmer A.D."/>
            <person name="Gaur P.M."/>
            <person name="Soderlund C."/>
            <person name="Penmetsa R.V."/>
            <person name="Xu C."/>
            <person name="Bharti A.K."/>
            <person name="He W."/>
            <person name="Winter P."/>
            <person name="Zhao S."/>
            <person name="Hane J.K."/>
            <person name="Carrasquilla-Garcia N."/>
            <person name="Condie J.A."/>
            <person name="Upadhyaya H.D."/>
            <person name="Luo M.C."/>
            <person name="Thudi M."/>
            <person name="Gowda C.L."/>
            <person name="Singh N.P."/>
            <person name="Lichtenzveig J."/>
            <person name="Gali K.K."/>
            <person name="Rubio J."/>
            <person name="Nadarajan N."/>
            <person name="Dolezel J."/>
            <person name="Bansal K.C."/>
            <person name="Xu X."/>
            <person name="Edwards D."/>
            <person name="Zhang G."/>
            <person name="Kahl G."/>
            <person name="Gil J."/>
            <person name="Singh K.B."/>
            <person name="Datta S.K."/>
            <person name="Jackson S.A."/>
            <person name="Wang J."/>
            <person name="Cook D.R."/>
        </authorList>
    </citation>
    <scope>NUCLEOTIDE SEQUENCE [LARGE SCALE GENOMIC DNA]</scope>
    <source>
        <strain evidence="4">cv. CDC Frontier</strain>
    </source>
</reference>
<keyword evidence="4" id="KW-1185">Reference proteome</keyword>
<organism evidence="4 5">
    <name type="scientific">Cicer arietinum</name>
    <name type="common">Chickpea</name>
    <name type="synonym">Garbanzo</name>
    <dbReference type="NCBI Taxonomy" id="3827"/>
    <lineage>
        <taxon>Eukaryota</taxon>
        <taxon>Viridiplantae</taxon>
        <taxon>Streptophyta</taxon>
        <taxon>Embryophyta</taxon>
        <taxon>Tracheophyta</taxon>
        <taxon>Spermatophyta</taxon>
        <taxon>Magnoliopsida</taxon>
        <taxon>eudicotyledons</taxon>
        <taxon>Gunneridae</taxon>
        <taxon>Pentapetalae</taxon>
        <taxon>rosids</taxon>
        <taxon>fabids</taxon>
        <taxon>Fabales</taxon>
        <taxon>Fabaceae</taxon>
        <taxon>Papilionoideae</taxon>
        <taxon>50 kb inversion clade</taxon>
        <taxon>NPAAA clade</taxon>
        <taxon>Hologalegina</taxon>
        <taxon>IRL clade</taxon>
        <taxon>Cicereae</taxon>
        <taxon>Cicer</taxon>
    </lineage>
</organism>
<dbReference type="PANTHER" id="PTHR10775:SF158">
    <property type="entry name" value="TNP2-LIKE TRANSPOSON PROTEIN"/>
    <property type="match status" value="1"/>
</dbReference>
<dbReference type="GeneID" id="101492979"/>
<dbReference type="PaxDb" id="3827-XP_004497833.1"/>
<proteinExistence type="predicted"/>
<dbReference type="OrthoDB" id="1412291at2759"/>
<name>A0A1S2Y1G3_CICAR</name>
<dbReference type="Pfam" id="PF13960">
    <property type="entry name" value="DUF4218"/>
    <property type="match status" value="1"/>
</dbReference>